<feature type="region of interest" description="Disordered" evidence="1">
    <location>
        <begin position="17"/>
        <end position="48"/>
    </location>
</feature>
<keyword evidence="3" id="KW-1185">Reference proteome</keyword>
<reference evidence="2 3" key="1">
    <citation type="journal article" date="2013" name="PLoS Genet.">
        <title>Comparative genome structure, secondary metabolite, and effector coding capacity across Cochliobolus pathogens.</title>
        <authorList>
            <person name="Condon B.J."/>
            <person name="Leng Y."/>
            <person name="Wu D."/>
            <person name="Bushley K.E."/>
            <person name="Ohm R.A."/>
            <person name="Otillar R."/>
            <person name="Martin J."/>
            <person name="Schackwitz W."/>
            <person name="Grimwood J."/>
            <person name="MohdZainudin N."/>
            <person name="Xue C."/>
            <person name="Wang R."/>
            <person name="Manning V.A."/>
            <person name="Dhillon B."/>
            <person name="Tu Z.J."/>
            <person name="Steffenson B.J."/>
            <person name="Salamov A."/>
            <person name="Sun H."/>
            <person name="Lowry S."/>
            <person name="LaButti K."/>
            <person name="Han J."/>
            <person name="Copeland A."/>
            <person name="Lindquist E."/>
            <person name="Barry K."/>
            <person name="Schmutz J."/>
            <person name="Baker S.E."/>
            <person name="Ciuffetti L.M."/>
            <person name="Grigoriev I.V."/>
            <person name="Zhong S."/>
            <person name="Turgeon B.G."/>
        </authorList>
    </citation>
    <scope>NUCLEOTIDE SEQUENCE [LARGE SCALE GENOMIC DNA]</scope>
    <source>
        <strain evidence="2 3">26-R-13</strain>
    </source>
</reference>
<dbReference type="RefSeq" id="XP_007716521.1">
    <property type="nucleotide sequence ID" value="XM_007718331.1"/>
</dbReference>
<organism evidence="2 3">
    <name type="scientific">Cochliobolus carbonum (strain 26-R-13)</name>
    <name type="common">Maize leaf spot fungus</name>
    <name type="synonym">Bipolaris zeicola</name>
    <dbReference type="NCBI Taxonomy" id="930089"/>
    <lineage>
        <taxon>Eukaryota</taxon>
        <taxon>Fungi</taxon>
        <taxon>Dikarya</taxon>
        <taxon>Ascomycota</taxon>
        <taxon>Pezizomycotina</taxon>
        <taxon>Dothideomycetes</taxon>
        <taxon>Pleosporomycetidae</taxon>
        <taxon>Pleosporales</taxon>
        <taxon>Pleosporineae</taxon>
        <taxon>Pleosporaceae</taxon>
        <taxon>Bipolaris</taxon>
    </lineage>
</organism>
<dbReference type="Proteomes" id="UP000053841">
    <property type="component" value="Unassembled WGS sequence"/>
</dbReference>
<feature type="compositionally biased region" description="Gly residues" evidence="1">
    <location>
        <begin position="153"/>
        <end position="163"/>
    </location>
</feature>
<name>W6XU23_COCC2</name>
<feature type="compositionally biased region" description="Low complexity" evidence="1">
    <location>
        <begin position="164"/>
        <end position="177"/>
    </location>
</feature>
<evidence type="ECO:0000313" key="2">
    <source>
        <dbReference type="EMBL" id="EUC29168.1"/>
    </source>
</evidence>
<feature type="region of interest" description="Disordered" evidence="1">
    <location>
        <begin position="130"/>
        <end position="192"/>
    </location>
</feature>
<accession>W6XU23</accession>
<dbReference type="HOGENOM" id="CLU_1229746_0_0_1"/>
<dbReference type="AlphaFoldDB" id="W6XU23"/>
<gene>
    <name evidence="2" type="ORF">COCCADRAFT_29705</name>
</gene>
<protein>
    <submittedName>
        <fullName evidence="2">Uncharacterized protein</fullName>
    </submittedName>
</protein>
<proteinExistence type="predicted"/>
<dbReference type="EMBL" id="KI964763">
    <property type="protein sequence ID" value="EUC29168.1"/>
    <property type="molecule type" value="Genomic_DNA"/>
</dbReference>
<dbReference type="GeneID" id="19146616"/>
<evidence type="ECO:0000256" key="1">
    <source>
        <dbReference type="SAM" id="MobiDB-lite"/>
    </source>
</evidence>
<sequence>MTAPTFFVFCPSGARVPGGQQSLQQRRPRVSEADGQGEGGGGNNKSIYLARDGPDSQPCGVGQEWQRRYVWIWVWYEAHARSTELCGSTYGAEWTGVAVEGVELINETRRDPLGAFLFGAGLFGLAQGRRHRSDDDAAGPGDLQAGRRAGRALAGGGGGGQAGGQQQQAEYVAAQQGPSANSQQPTARSQHAQVPMPSHACLYTLLTYTHVFAGVGRGYAVLSRV</sequence>
<feature type="compositionally biased region" description="Polar residues" evidence="1">
    <location>
        <begin position="178"/>
        <end position="192"/>
    </location>
</feature>
<evidence type="ECO:0000313" key="3">
    <source>
        <dbReference type="Proteomes" id="UP000053841"/>
    </source>
</evidence>
<dbReference type="KEGG" id="bze:COCCADRAFT_29705"/>